<evidence type="ECO:0000313" key="2">
    <source>
        <dbReference type="EMBL" id="AXY77305.1"/>
    </source>
</evidence>
<dbReference type="RefSeq" id="WP_119053181.1">
    <property type="nucleotide sequence ID" value="NZ_CP032157.1"/>
</dbReference>
<dbReference type="Proteomes" id="UP000263900">
    <property type="component" value="Chromosome"/>
</dbReference>
<dbReference type="KEGG" id="pseg:D3H65_26445"/>
<dbReference type="PROSITE" id="PS51384">
    <property type="entry name" value="FAD_FR"/>
    <property type="match status" value="1"/>
</dbReference>
<organism evidence="2 3">
    <name type="scientific">Paraflavitalea soli</name>
    <dbReference type="NCBI Taxonomy" id="2315862"/>
    <lineage>
        <taxon>Bacteria</taxon>
        <taxon>Pseudomonadati</taxon>
        <taxon>Bacteroidota</taxon>
        <taxon>Chitinophagia</taxon>
        <taxon>Chitinophagales</taxon>
        <taxon>Chitinophagaceae</taxon>
        <taxon>Paraflavitalea</taxon>
    </lineage>
</organism>
<dbReference type="InterPro" id="IPR001433">
    <property type="entry name" value="OxRdtase_FAD/NAD-bd"/>
</dbReference>
<dbReference type="InterPro" id="IPR039261">
    <property type="entry name" value="FNR_nucleotide-bd"/>
</dbReference>
<evidence type="ECO:0000313" key="3">
    <source>
        <dbReference type="Proteomes" id="UP000263900"/>
    </source>
</evidence>
<dbReference type="Gene3D" id="2.40.30.10">
    <property type="entry name" value="Translation factors"/>
    <property type="match status" value="1"/>
</dbReference>
<reference evidence="2 3" key="1">
    <citation type="submission" date="2018-09" db="EMBL/GenBank/DDBJ databases">
        <title>Genome sequencing of strain 6GH32-13.</title>
        <authorList>
            <person name="Weon H.-Y."/>
            <person name="Heo J."/>
            <person name="Kwon S.-W."/>
        </authorList>
    </citation>
    <scope>NUCLEOTIDE SEQUENCE [LARGE SCALE GENOMIC DNA]</scope>
    <source>
        <strain evidence="2 3">5GH32-13</strain>
    </source>
</reference>
<dbReference type="InterPro" id="IPR008333">
    <property type="entry name" value="Cbr1-like_FAD-bd_dom"/>
</dbReference>
<dbReference type="InterPro" id="IPR017938">
    <property type="entry name" value="Riboflavin_synthase-like_b-brl"/>
</dbReference>
<dbReference type="PANTHER" id="PTHR47354:SF5">
    <property type="entry name" value="PROTEIN RFBI"/>
    <property type="match status" value="1"/>
</dbReference>
<protein>
    <submittedName>
        <fullName evidence="2">FAD-dependent oxidoreductase</fullName>
    </submittedName>
</protein>
<gene>
    <name evidence="2" type="ORF">D3H65_26445</name>
</gene>
<dbReference type="PANTHER" id="PTHR47354">
    <property type="entry name" value="NADH OXIDOREDUCTASE HCR"/>
    <property type="match status" value="1"/>
</dbReference>
<dbReference type="InterPro" id="IPR017927">
    <property type="entry name" value="FAD-bd_FR_type"/>
</dbReference>
<sequence>MLQPWRTGKVIRITDETASTKRFWIQVPELESFDFTPGQFVTLDLPIHEKPNKRWRSYSIASWPDGTNVFELVIVLLEGGAGTHYLFNEIKEGSELTLRGPQGVFVLPDPVDRDLFFICTGTGVAPFRSMSYHILNQQVPHQTIYLVFGCRKFGDALYGAELRDLETKVSSFRYIPTFSREEPGEHCTGYVHKVYESICTENKLPSAENPDLLVPKPAYFYLCGWKDMIDEAKQRIQGLGYDKKSIHQELYG</sequence>
<dbReference type="SUPFAM" id="SSF52343">
    <property type="entry name" value="Ferredoxin reductase-like, C-terminal NADP-linked domain"/>
    <property type="match status" value="1"/>
</dbReference>
<dbReference type="PRINTS" id="PR00371">
    <property type="entry name" value="FPNCR"/>
</dbReference>
<dbReference type="Pfam" id="PF00970">
    <property type="entry name" value="FAD_binding_6"/>
    <property type="match status" value="1"/>
</dbReference>
<evidence type="ECO:0000259" key="1">
    <source>
        <dbReference type="PROSITE" id="PS51384"/>
    </source>
</evidence>
<dbReference type="InterPro" id="IPR001709">
    <property type="entry name" value="Flavoprot_Pyr_Nucl_cyt_Rdtase"/>
</dbReference>
<dbReference type="AlphaFoldDB" id="A0A3B7MZZ2"/>
<accession>A0A3B7MZZ2</accession>
<dbReference type="PRINTS" id="PR00410">
    <property type="entry name" value="PHEHYDRXLASE"/>
</dbReference>
<dbReference type="Gene3D" id="3.40.50.80">
    <property type="entry name" value="Nucleotide-binding domain of ferredoxin-NADP reductase (FNR) module"/>
    <property type="match status" value="1"/>
</dbReference>
<name>A0A3B7MZZ2_9BACT</name>
<keyword evidence="3" id="KW-1185">Reference proteome</keyword>
<dbReference type="CDD" id="cd00322">
    <property type="entry name" value="FNR_like"/>
    <property type="match status" value="1"/>
</dbReference>
<feature type="domain" description="FAD-binding FR-type" evidence="1">
    <location>
        <begin position="3"/>
        <end position="108"/>
    </location>
</feature>
<dbReference type="GO" id="GO:0016491">
    <property type="term" value="F:oxidoreductase activity"/>
    <property type="evidence" value="ECO:0007669"/>
    <property type="project" value="InterPro"/>
</dbReference>
<dbReference type="SUPFAM" id="SSF63380">
    <property type="entry name" value="Riboflavin synthase domain-like"/>
    <property type="match status" value="1"/>
</dbReference>
<dbReference type="Pfam" id="PF00175">
    <property type="entry name" value="NAD_binding_1"/>
    <property type="match status" value="1"/>
</dbReference>
<dbReference type="EMBL" id="CP032157">
    <property type="protein sequence ID" value="AXY77305.1"/>
    <property type="molecule type" value="Genomic_DNA"/>
</dbReference>
<dbReference type="OrthoDB" id="9789468at2"/>
<proteinExistence type="predicted"/>
<dbReference type="InterPro" id="IPR050415">
    <property type="entry name" value="MRET"/>
</dbReference>